<evidence type="ECO:0000256" key="12">
    <source>
        <dbReference type="ARBA" id="ARBA00038669"/>
    </source>
</evidence>
<keyword evidence="11" id="KW-0472">Membrane</keyword>
<dbReference type="Pfam" id="PF00005">
    <property type="entry name" value="ABC_tran"/>
    <property type="match status" value="1"/>
</dbReference>
<comment type="caution">
    <text evidence="17">The sequence shown here is derived from an EMBL/GenBank/DDBJ whole genome shotgun (WGS) entry which is preliminary data.</text>
</comment>
<evidence type="ECO:0000256" key="15">
    <source>
        <dbReference type="ARBA" id="ARBA00048610"/>
    </source>
</evidence>
<dbReference type="InterPro" id="IPR013563">
    <property type="entry name" value="Oligopep_ABC_C"/>
</dbReference>
<proteinExistence type="inferred from homology"/>
<dbReference type="PROSITE" id="PS50893">
    <property type="entry name" value="ABC_TRANSPORTER_2"/>
    <property type="match status" value="1"/>
</dbReference>
<dbReference type="GO" id="GO:0005524">
    <property type="term" value="F:ATP binding"/>
    <property type="evidence" value="ECO:0007669"/>
    <property type="project" value="UniProtKB-KW"/>
</dbReference>
<evidence type="ECO:0000313" key="17">
    <source>
        <dbReference type="EMBL" id="CDB44968.1"/>
    </source>
</evidence>
<evidence type="ECO:0000256" key="3">
    <source>
        <dbReference type="ARBA" id="ARBA00022448"/>
    </source>
</evidence>
<dbReference type="InterPro" id="IPR003593">
    <property type="entry name" value="AAA+_ATPase"/>
</dbReference>
<organism evidence="17">
    <name type="scientific">Phascolarctobacterium faecium</name>
    <dbReference type="NCBI Taxonomy" id="33025"/>
    <lineage>
        <taxon>Bacteria</taxon>
        <taxon>Bacillati</taxon>
        <taxon>Bacillota</taxon>
        <taxon>Negativicutes</taxon>
        <taxon>Acidaminococcales</taxon>
        <taxon>Acidaminococcaceae</taxon>
        <taxon>Phascolarctobacterium</taxon>
    </lineage>
</organism>
<dbReference type="PANTHER" id="PTHR43297:SF13">
    <property type="entry name" value="NICKEL ABC TRANSPORTER, ATP-BINDING PROTEIN"/>
    <property type="match status" value="1"/>
</dbReference>
<dbReference type="Gene3D" id="3.40.50.300">
    <property type="entry name" value="P-loop containing nucleotide triphosphate hydrolases"/>
    <property type="match status" value="1"/>
</dbReference>
<keyword evidence="4" id="KW-1003">Cell membrane</keyword>
<comment type="catalytic activity">
    <reaction evidence="15">
        <text>Ni(2+)(out) + ATP + H2O = Ni(2+)(in) + ADP + phosphate + H(+)</text>
        <dbReference type="Rhea" id="RHEA:15557"/>
        <dbReference type="ChEBI" id="CHEBI:15377"/>
        <dbReference type="ChEBI" id="CHEBI:15378"/>
        <dbReference type="ChEBI" id="CHEBI:30616"/>
        <dbReference type="ChEBI" id="CHEBI:43474"/>
        <dbReference type="ChEBI" id="CHEBI:49786"/>
        <dbReference type="ChEBI" id="CHEBI:456216"/>
        <dbReference type="EC" id="7.2.2.11"/>
    </reaction>
    <physiologicalReaction direction="left-to-right" evidence="15">
        <dbReference type="Rhea" id="RHEA:15558"/>
    </physiologicalReaction>
</comment>
<reference evidence="17" key="1">
    <citation type="submission" date="2012-11" db="EMBL/GenBank/DDBJ databases">
        <title>Dependencies among metagenomic species, viruses, plasmids and units of genetic variation.</title>
        <authorList>
            <person name="Nielsen H.B."/>
            <person name="Almeida M."/>
            <person name="Juncker A.S."/>
            <person name="Rasmussen S."/>
            <person name="Li J."/>
            <person name="Sunagawa S."/>
            <person name="Plichta D."/>
            <person name="Gautier L."/>
            <person name="Le Chatelier E."/>
            <person name="Peletier E."/>
            <person name="Bonde I."/>
            <person name="Nielsen T."/>
            <person name="Manichanh C."/>
            <person name="Arumugam M."/>
            <person name="Batto J."/>
            <person name="Santos M.B.Q.D."/>
            <person name="Blom N."/>
            <person name="Borruel N."/>
            <person name="Burgdorf K.S."/>
            <person name="Boumezbeur F."/>
            <person name="Casellas F."/>
            <person name="Dore J."/>
            <person name="Guarner F."/>
            <person name="Hansen T."/>
            <person name="Hildebrand F."/>
            <person name="Kaas R.S."/>
            <person name="Kennedy S."/>
            <person name="Kristiansen K."/>
            <person name="Kultima J.R."/>
            <person name="Leonard P."/>
            <person name="Levenez F."/>
            <person name="Lund O."/>
            <person name="Moumen B."/>
            <person name="Le Paslier D."/>
            <person name="Pons N."/>
            <person name="Pedersen O."/>
            <person name="Prifti E."/>
            <person name="Qin J."/>
            <person name="Raes J."/>
            <person name="Tap J."/>
            <person name="Tims S."/>
            <person name="Ussery D.W."/>
            <person name="Yamada T."/>
            <person name="MetaHit consortium"/>
            <person name="Renault P."/>
            <person name="Sicheritz-Ponten T."/>
            <person name="Bork P."/>
            <person name="Wang J."/>
            <person name="Brunak S."/>
            <person name="Ehrlich S.D."/>
        </authorList>
    </citation>
    <scope>NUCLEOTIDE SEQUENCE [LARGE SCALE GENOMIC DNA]</scope>
</reference>
<evidence type="ECO:0000256" key="13">
    <source>
        <dbReference type="ARBA" id="ARBA00039098"/>
    </source>
</evidence>
<dbReference type="GO" id="GO:0005886">
    <property type="term" value="C:plasma membrane"/>
    <property type="evidence" value="ECO:0007669"/>
    <property type="project" value="UniProtKB-SubCell"/>
</dbReference>
<keyword evidence="9" id="KW-0406">Ion transport</keyword>
<evidence type="ECO:0000256" key="14">
    <source>
        <dbReference type="ARBA" id="ARBA00044143"/>
    </source>
</evidence>
<comment type="subcellular location">
    <subcellularLocation>
        <location evidence="1">Cell membrane</location>
        <topology evidence="1">Peripheral membrane protein</topology>
    </subcellularLocation>
</comment>
<dbReference type="PANTHER" id="PTHR43297">
    <property type="entry name" value="OLIGOPEPTIDE TRANSPORT ATP-BINDING PROTEIN APPD"/>
    <property type="match status" value="1"/>
</dbReference>
<dbReference type="GO" id="GO:0015833">
    <property type="term" value="P:peptide transport"/>
    <property type="evidence" value="ECO:0007669"/>
    <property type="project" value="InterPro"/>
</dbReference>
<gene>
    <name evidence="17" type="ORF">BN533_02188</name>
</gene>
<keyword evidence="7 17" id="KW-0067">ATP-binding</keyword>
<evidence type="ECO:0000256" key="11">
    <source>
        <dbReference type="ARBA" id="ARBA00023136"/>
    </source>
</evidence>
<keyword evidence="10" id="KW-0921">Nickel transport</keyword>
<dbReference type="SMART" id="SM00382">
    <property type="entry name" value="AAA"/>
    <property type="match status" value="1"/>
</dbReference>
<dbReference type="EC" id="7.2.2.11" evidence="13"/>
<dbReference type="InterPro" id="IPR027417">
    <property type="entry name" value="P-loop_NTPase"/>
</dbReference>
<sequence length="314" mass="34222">MVTLNSAALDLVLHQLYVHFPVPGGLVRAVDGVDICFRHQQITAIIGESGCGKSVLGQAILGILPDYVARSGNIFYRSTDILAYNTSLPGFYGQQIALIPQNPGDSLNPLRTIGRQFDDILQTAGLNDKTNQRKQQLLTFFGLPDAERVLAAYPHELSGGMLQRVLCAMSICCSPLWLLADEPTKGLDETACGVVYENLQKIKTSQSLGMLIITHDLQLARSICADIAVMYAGQIVEYGPQVLTGPRHPYTQAFLAALPENGFQPLPGLPPLPQDHLPGCRFAPRCPSCQKRCLQEVPPVYDSGTAKVRCFLYA</sequence>
<dbReference type="InterPro" id="IPR050388">
    <property type="entry name" value="ABC_Ni/Peptide_Import"/>
</dbReference>
<name>R6I470_9FIRM</name>
<evidence type="ECO:0000259" key="16">
    <source>
        <dbReference type="PROSITE" id="PS50893"/>
    </source>
</evidence>
<dbReference type="GO" id="GO:0015413">
    <property type="term" value="F:ABC-type nickel transporter activity"/>
    <property type="evidence" value="ECO:0007669"/>
    <property type="project" value="UniProtKB-EC"/>
</dbReference>
<evidence type="ECO:0000256" key="10">
    <source>
        <dbReference type="ARBA" id="ARBA00023112"/>
    </source>
</evidence>
<feature type="domain" description="ABC transporter" evidence="16">
    <location>
        <begin position="13"/>
        <end position="257"/>
    </location>
</feature>
<evidence type="ECO:0000256" key="9">
    <source>
        <dbReference type="ARBA" id="ARBA00023065"/>
    </source>
</evidence>
<dbReference type="HOGENOM" id="CLU_000604_1_23_9"/>
<evidence type="ECO:0000256" key="7">
    <source>
        <dbReference type="ARBA" id="ARBA00022840"/>
    </source>
</evidence>
<dbReference type="STRING" id="1262914.BN533_02188"/>
<keyword evidence="3" id="KW-0813">Transport</keyword>
<evidence type="ECO:0000256" key="6">
    <source>
        <dbReference type="ARBA" id="ARBA00022741"/>
    </source>
</evidence>
<comment type="subunit">
    <text evidence="12">The complex is composed of two ATP-binding proteins (NikD and NikE), two transmembrane proteins (NikB and NikC) and a solute-binding protein (NikA).</text>
</comment>
<evidence type="ECO:0000256" key="2">
    <source>
        <dbReference type="ARBA" id="ARBA00005417"/>
    </source>
</evidence>
<dbReference type="AlphaFoldDB" id="R6I470"/>
<evidence type="ECO:0000256" key="5">
    <source>
        <dbReference type="ARBA" id="ARBA00022596"/>
    </source>
</evidence>
<dbReference type="InterPro" id="IPR003439">
    <property type="entry name" value="ABC_transporter-like_ATP-bd"/>
</dbReference>
<evidence type="ECO:0000256" key="8">
    <source>
        <dbReference type="ARBA" id="ARBA00022967"/>
    </source>
</evidence>
<dbReference type="CDD" id="cd03257">
    <property type="entry name" value="ABC_NikE_OppD_transporters"/>
    <property type="match status" value="1"/>
</dbReference>
<dbReference type="RefSeq" id="WP_021719087.1">
    <property type="nucleotide sequence ID" value="NZ_DBGECS010000084.1"/>
</dbReference>
<keyword evidence="5" id="KW-0533">Nickel</keyword>
<dbReference type="SUPFAM" id="SSF52540">
    <property type="entry name" value="P-loop containing nucleoside triphosphate hydrolases"/>
    <property type="match status" value="1"/>
</dbReference>
<keyword evidence="6" id="KW-0547">Nucleotide-binding</keyword>
<protein>
    <recommendedName>
        <fullName evidence="14">Nickel import system ATP-binding protein NikD</fullName>
        <ecNumber evidence="13">7.2.2.11</ecNumber>
    </recommendedName>
</protein>
<dbReference type="NCBIfam" id="TIGR01727">
    <property type="entry name" value="oligo_HPY"/>
    <property type="match status" value="1"/>
</dbReference>
<evidence type="ECO:0000256" key="1">
    <source>
        <dbReference type="ARBA" id="ARBA00004202"/>
    </source>
</evidence>
<accession>R6I470</accession>
<evidence type="ECO:0000256" key="4">
    <source>
        <dbReference type="ARBA" id="ARBA00022475"/>
    </source>
</evidence>
<dbReference type="Pfam" id="PF08352">
    <property type="entry name" value="oligo_HPY"/>
    <property type="match status" value="1"/>
</dbReference>
<keyword evidence="8" id="KW-1278">Translocase</keyword>
<dbReference type="EMBL" id="CBDS010000005">
    <property type="protein sequence ID" value="CDB44968.1"/>
    <property type="molecule type" value="Genomic_DNA"/>
</dbReference>
<dbReference type="eggNOG" id="COG0444">
    <property type="taxonomic scope" value="Bacteria"/>
</dbReference>
<dbReference type="GO" id="GO:0016887">
    <property type="term" value="F:ATP hydrolysis activity"/>
    <property type="evidence" value="ECO:0007669"/>
    <property type="project" value="InterPro"/>
</dbReference>
<comment type="similarity">
    <text evidence="2">Belongs to the ABC transporter superfamily.</text>
</comment>